<dbReference type="PANTHER" id="PTHR48090">
    <property type="entry name" value="UNDECAPRENYL-PHOSPHATE 4-DEOXY-4-FORMAMIDO-L-ARABINOSE TRANSFERASE-RELATED"/>
    <property type="match status" value="1"/>
</dbReference>
<keyword evidence="5" id="KW-0448">Lipopolysaccharide biosynthesis</keyword>
<proteinExistence type="predicted"/>
<organism evidence="10 11">
    <name type="scientific">Roseomonas mucosa</name>
    <dbReference type="NCBI Taxonomy" id="207340"/>
    <lineage>
        <taxon>Bacteria</taxon>
        <taxon>Pseudomonadati</taxon>
        <taxon>Pseudomonadota</taxon>
        <taxon>Alphaproteobacteria</taxon>
        <taxon>Acetobacterales</taxon>
        <taxon>Roseomonadaceae</taxon>
        <taxon>Roseomonas</taxon>
    </lineage>
</organism>
<dbReference type="EMBL" id="UGVN01000001">
    <property type="protein sequence ID" value="SUE40262.1"/>
    <property type="molecule type" value="Genomic_DNA"/>
</dbReference>
<accession>A0A379N1M9</accession>
<feature type="region of interest" description="Disordered" evidence="8">
    <location>
        <begin position="270"/>
        <end position="292"/>
    </location>
</feature>
<dbReference type="InterPro" id="IPR050256">
    <property type="entry name" value="Glycosyltransferase_2"/>
</dbReference>
<dbReference type="FunFam" id="3.90.550.10:FF:000170">
    <property type="entry name" value="Dolichol-phosphate mannosyltransferase"/>
    <property type="match status" value="1"/>
</dbReference>
<gene>
    <name evidence="10" type="primary">arnC_1</name>
    <name evidence="10" type="ORF">NCTC13291_01821</name>
</gene>
<name>A0A379N1M9_9PROT</name>
<protein>
    <submittedName>
        <fullName evidence="10">Undecaprenyl-phosphate 4-deoxy-4-formamido-L-arabinose transferase</fullName>
        <ecNumber evidence="10">2.4.2.53</ecNumber>
    </submittedName>
</protein>
<evidence type="ECO:0000256" key="6">
    <source>
        <dbReference type="ARBA" id="ARBA00022989"/>
    </source>
</evidence>
<evidence type="ECO:0000256" key="4">
    <source>
        <dbReference type="ARBA" id="ARBA00022692"/>
    </source>
</evidence>
<dbReference type="RefSeq" id="WP_019460959.1">
    <property type="nucleotide sequence ID" value="NZ_AP031462.1"/>
</dbReference>
<evidence type="ECO:0000256" key="8">
    <source>
        <dbReference type="SAM" id="MobiDB-lite"/>
    </source>
</evidence>
<dbReference type="CDD" id="cd04179">
    <property type="entry name" value="DPM_DPG-synthase_like"/>
    <property type="match status" value="1"/>
</dbReference>
<feature type="domain" description="Glycosyltransferase 2-like" evidence="9">
    <location>
        <begin position="29"/>
        <end position="195"/>
    </location>
</feature>
<keyword evidence="3 10" id="KW-0808">Transferase</keyword>
<dbReference type="Pfam" id="PF00535">
    <property type="entry name" value="Glycos_transf_2"/>
    <property type="match status" value="1"/>
</dbReference>
<evidence type="ECO:0000256" key="7">
    <source>
        <dbReference type="ARBA" id="ARBA00023136"/>
    </source>
</evidence>
<sequence>MTASPPAAPNGLPLDLPMGFPAGPAPVISVVVPMRNEGPNVAPLAAEIAAALAGVPHEILCVDDGSSDDTAARIDAAAASGLAVRRLSHARSCGQSAGVVTGVRHARAPWIATLDGDGQNDPADIPRLWARARQENPAEGAPGQAVLVAGWRTTRKDTAVKRLSSRVANRVRARLLGDATPDTGCGLKVFPRALFLELPPFDHMHRFLPALTIRQGGRVVSEPVNHRPRTRGVSNYGTLDRLAVGIVDLLGVMWLQRRWKRPRLAYAAPPPPPAATPVITPAVTPPGAPAQP</sequence>
<dbReference type="InterPro" id="IPR029044">
    <property type="entry name" value="Nucleotide-diphossugar_trans"/>
</dbReference>
<feature type="compositionally biased region" description="Pro residues" evidence="8">
    <location>
        <begin position="283"/>
        <end position="292"/>
    </location>
</feature>
<dbReference type="AlphaFoldDB" id="A0A379N1M9"/>
<dbReference type="GeneID" id="99632872"/>
<dbReference type="InterPro" id="IPR001173">
    <property type="entry name" value="Glyco_trans_2-like"/>
</dbReference>
<keyword evidence="7" id="KW-0472">Membrane</keyword>
<evidence type="ECO:0000256" key="2">
    <source>
        <dbReference type="ARBA" id="ARBA00022676"/>
    </source>
</evidence>
<dbReference type="SUPFAM" id="SSF53448">
    <property type="entry name" value="Nucleotide-diphospho-sugar transferases"/>
    <property type="match status" value="1"/>
</dbReference>
<dbReference type="GO" id="GO:0099621">
    <property type="term" value="F:undecaprenyl-phosphate 4-deoxy-4-formamido-L-arabinose transferase activity"/>
    <property type="evidence" value="ECO:0007669"/>
    <property type="project" value="UniProtKB-EC"/>
</dbReference>
<keyword evidence="1" id="KW-1003">Cell membrane</keyword>
<dbReference type="Gene3D" id="3.90.550.10">
    <property type="entry name" value="Spore Coat Polysaccharide Biosynthesis Protein SpsA, Chain A"/>
    <property type="match status" value="1"/>
</dbReference>
<reference evidence="10 11" key="1">
    <citation type="submission" date="2018-06" db="EMBL/GenBank/DDBJ databases">
        <authorList>
            <consortium name="Pathogen Informatics"/>
            <person name="Doyle S."/>
        </authorList>
    </citation>
    <scope>NUCLEOTIDE SEQUENCE [LARGE SCALE GENOMIC DNA]</scope>
    <source>
        <strain evidence="10 11">NCTC13291</strain>
    </source>
</reference>
<keyword evidence="4" id="KW-0812">Transmembrane</keyword>
<evidence type="ECO:0000313" key="10">
    <source>
        <dbReference type="EMBL" id="SUE40262.1"/>
    </source>
</evidence>
<evidence type="ECO:0000256" key="5">
    <source>
        <dbReference type="ARBA" id="ARBA00022985"/>
    </source>
</evidence>
<dbReference type="Proteomes" id="UP000254919">
    <property type="component" value="Unassembled WGS sequence"/>
</dbReference>
<evidence type="ECO:0000259" key="9">
    <source>
        <dbReference type="Pfam" id="PF00535"/>
    </source>
</evidence>
<evidence type="ECO:0000256" key="3">
    <source>
        <dbReference type="ARBA" id="ARBA00022679"/>
    </source>
</evidence>
<dbReference type="GO" id="GO:0009103">
    <property type="term" value="P:lipopolysaccharide biosynthetic process"/>
    <property type="evidence" value="ECO:0007669"/>
    <property type="project" value="UniProtKB-KW"/>
</dbReference>
<dbReference type="EC" id="2.4.2.53" evidence="10"/>
<keyword evidence="6" id="KW-1133">Transmembrane helix</keyword>
<keyword evidence="2 10" id="KW-0328">Glycosyltransferase</keyword>
<evidence type="ECO:0000256" key="1">
    <source>
        <dbReference type="ARBA" id="ARBA00022475"/>
    </source>
</evidence>
<dbReference type="PANTHER" id="PTHR48090:SF3">
    <property type="entry name" value="UNDECAPRENYL-PHOSPHATE 4-DEOXY-4-FORMAMIDO-L-ARABINOSE TRANSFERASE"/>
    <property type="match status" value="1"/>
</dbReference>
<dbReference type="GO" id="GO:0005886">
    <property type="term" value="C:plasma membrane"/>
    <property type="evidence" value="ECO:0007669"/>
    <property type="project" value="TreeGrafter"/>
</dbReference>
<evidence type="ECO:0000313" key="11">
    <source>
        <dbReference type="Proteomes" id="UP000254919"/>
    </source>
</evidence>